<dbReference type="AlphaFoldDB" id="A0AAV6U353"/>
<dbReference type="Proteomes" id="UP000827092">
    <property type="component" value="Unassembled WGS sequence"/>
</dbReference>
<evidence type="ECO:0000256" key="9">
    <source>
        <dbReference type="ARBA" id="ARBA00023124"/>
    </source>
</evidence>
<keyword evidence="3" id="KW-0235">DNA replication</keyword>
<dbReference type="GO" id="GO:0004519">
    <property type="term" value="F:endonuclease activity"/>
    <property type="evidence" value="ECO:0007669"/>
    <property type="project" value="UniProtKB-KW"/>
</dbReference>
<comment type="caution">
    <text evidence="12">The sequence shown here is derived from an EMBL/GenBank/DDBJ whole genome shotgun (WGS) entry which is preliminary data.</text>
</comment>
<dbReference type="GO" id="GO:0046872">
    <property type="term" value="F:metal ion binding"/>
    <property type="evidence" value="ECO:0007669"/>
    <property type="project" value="UniProtKB-KW"/>
</dbReference>
<evidence type="ECO:0000256" key="1">
    <source>
        <dbReference type="ARBA" id="ARBA00022679"/>
    </source>
</evidence>
<evidence type="ECO:0000313" key="13">
    <source>
        <dbReference type="Proteomes" id="UP000827092"/>
    </source>
</evidence>
<name>A0AAV6U353_9ARAC</name>
<dbReference type="GO" id="GO:0000166">
    <property type="term" value="F:nucleotide binding"/>
    <property type="evidence" value="ECO:0007669"/>
    <property type="project" value="UniProtKB-KW"/>
</dbReference>
<evidence type="ECO:0000256" key="8">
    <source>
        <dbReference type="ARBA" id="ARBA00022801"/>
    </source>
</evidence>
<keyword evidence="13" id="KW-1185">Reference proteome</keyword>
<evidence type="ECO:0000256" key="6">
    <source>
        <dbReference type="ARBA" id="ARBA00022741"/>
    </source>
</evidence>
<feature type="domain" description="CRESS-DNA virus Rep endonuclease" evidence="11">
    <location>
        <begin position="1"/>
        <end position="55"/>
    </location>
</feature>
<keyword evidence="10" id="KW-0238">DNA-binding</keyword>
<evidence type="ECO:0000259" key="11">
    <source>
        <dbReference type="PROSITE" id="PS52020"/>
    </source>
</evidence>
<dbReference type="PROSITE" id="PS52020">
    <property type="entry name" value="CRESS_DNA_REP"/>
    <property type="match status" value="1"/>
</dbReference>
<accession>A0AAV6U353</accession>
<dbReference type="Pfam" id="PF02407">
    <property type="entry name" value="Viral_Rep"/>
    <property type="match status" value="1"/>
</dbReference>
<protein>
    <recommendedName>
        <fullName evidence="11">CRESS-DNA virus Rep endonuclease domain-containing protein</fullName>
    </recommendedName>
</protein>
<keyword evidence="6" id="KW-0547">Nucleotide-binding</keyword>
<evidence type="ECO:0000256" key="5">
    <source>
        <dbReference type="ARBA" id="ARBA00022723"/>
    </source>
</evidence>
<keyword evidence="8" id="KW-0378">Hydrolase</keyword>
<sequence>MRTQWQGFISFKNRARLSTCKKSIPGAHFERAKGSLQSNVDYCSKEGEFEEFGERVCSSLIGAAFSDVINAPRANRLDTVEAQCPGVYLRYKKTLESLAQYRCTNFIGSCRVCICELPRIGKD</sequence>
<evidence type="ECO:0000256" key="4">
    <source>
        <dbReference type="ARBA" id="ARBA00022722"/>
    </source>
</evidence>
<dbReference type="InterPro" id="IPR049912">
    <property type="entry name" value="CRESS_DNA_REP"/>
</dbReference>
<dbReference type="Gene3D" id="3.40.1310.20">
    <property type="match status" value="1"/>
</dbReference>
<evidence type="ECO:0000256" key="10">
    <source>
        <dbReference type="ARBA" id="ARBA00023125"/>
    </source>
</evidence>
<keyword evidence="2" id="KW-0548">Nucleotidyltransferase</keyword>
<keyword evidence="9" id="KW-0190">Covalent protein-DNA linkage</keyword>
<evidence type="ECO:0000313" key="12">
    <source>
        <dbReference type="EMBL" id="KAG8178448.1"/>
    </source>
</evidence>
<keyword evidence="5" id="KW-0479">Metal-binding</keyword>
<keyword evidence="4" id="KW-0540">Nuclease</keyword>
<dbReference type="GO" id="GO:0016779">
    <property type="term" value="F:nucleotidyltransferase activity"/>
    <property type="evidence" value="ECO:0007669"/>
    <property type="project" value="UniProtKB-KW"/>
</dbReference>
<reference evidence="12 13" key="1">
    <citation type="journal article" date="2022" name="Nat. Ecol. Evol.">
        <title>A masculinizing supergene underlies an exaggerated male reproductive morph in a spider.</title>
        <authorList>
            <person name="Hendrickx F."/>
            <person name="De Corte Z."/>
            <person name="Sonet G."/>
            <person name="Van Belleghem S.M."/>
            <person name="Kostlbacher S."/>
            <person name="Vangestel C."/>
        </authorList>
    </citation>
    <scope>NUCLEOTIDE SEQUENCE [LARGE SCALE GENOMIC DNA]</scope>
    <source>
        <strain evidence="12">W744_W776</strain>
    </source>
</reference>
<evidence type="ECO:0000256" key="7">
    <source>
        <dbReference type="ARBA" id="ARBA00022759"/>
    </source>
</evidence>
<evidence type="ECO:0000256" key="3">
    <source>
        <dbReference type="ARBA" id="ARBA00022705"/>
    </source>
</evidence>
<evidence type="ECO:0000256" key="2">
    <source>
        <dbReference type="ARBA" id="ARBA00022695"/>
    </source>
</evidence>
<keyword evidence="7" id="KW-0255">Endonuclease</keyword>
<dbReference type="GO" id="GO:0006260">
    <property type="term" value="P:DNA replication"/>
    <property type="evidence" value="ECO:0007669"/>
    <property type="project" value="UniProtKB-KW"/>
</dbReference>
<organism evidence="12 13">
    <name type="scientific">Oedothorax gibbosus</name>
    <dbReference type="NCBI Taxonomy" id="931172"/>
    <lineage>
        <taxon>Eukaryota</taxon>
        <taxon>Metazoa</taxon>
        <taxon>Ecdysozoa</taxon>
        <taxon>Arthropoda</taxon>
        <taxon>Chelicerata</taxon>
        <taxon>Arachnida</taxon>
        <taxon>Araneae</taxon>
        <taxon>Araneomorphae</taxon>
        <taxon>Entelegynae</taxon>
        <taxon>Araneoidea</taxon>
        <taxon>Linyphiidae</taxon>
        <taxon>Erigoninae</taxon>
        <taxon>Oedothorax</taxon>
    </lineage>
</organism>
<keyword evidence="1" id="KW-0808">Transferase</keyword>
<dbReference type="GO" id="GO:0016787">
    <property type="term" value="F:hydrolase activity"/>
    <property type="evidence" value="ECO:0007669"/>
    <property type="project" value="UniProtKB-KW"/>
</dbReference>
<gene>
    <name evidence="12" type="ORF">JTE90_026549</name>
</gene>
<proteinExistence type="predicted"/>
<dbReference type="EMBL" id="JAFNEN010000695">
    <property type="protein sequence ID" value="KAG8178448.1"/>
    <property type="molecule type" value="Genomic_DNA"/>
</dbReference>
<dbReference type="GO" id="GO:0003677">
    <property type="term" value="F:DNA binding"/>
    <property type="evidence" value="ECO:0007669"/>
    <property type="project" value="UniProtKB-KW"/>
</dbReference>